<dbReference type="SMART" id="SM00644">
    <property type="entry name" value="Ami_2"/>
    <property type="match status" value="1"/>
</dbReference>
<evidence type="ECO:0000256" key="1">
    <source>
        <dbReference type="ARBA" id="ARBA00001561"/>
    </source>
</evidence>
<dbReference type="FunFam" id="3.40.80.10:FF:000006">
    <property type="entry name" value="N-acetylmuramoyl-L-alanine amidase"/>
    <property type="match status" value="1"/>
</dbReference>
<feature type="domain" description="N-acetylmuramoyl-L-alanine amidase" evidence="7">
    <location>
        <begin position="79"/>
        <end position="209"/>
    </location>
</feature>
<evidence type="ECO:0000313" key="9">
    <source>
        <dbReference type="Proteomes" id="UP001165079"/>
    </source>
</evidence>
<keyword evidence="4" id="KW-0961">Cell wall biogenesis/degradation</keyword>
<dbReference type="Proteomes" id="UP001165079">
    <property type="component" value="Unassembled WGS sequence"/>
</dbReference>
<proteinExistence type="predicted"/>
<evidence type="ECO:0000313" key="8">
    <source>
        <dbReference type="EMBL" id="GLZ75806.1"/>
    </source>
</evidence>
<dbReference type="GO" id="GO:0008745">
    <property type="term" value="F:N-acetylmuramoyl-L-alanine amidase activity"/>
    <property type="evidence" value="ECO:0007669"/>
    <property type="project" value="UniProtKB-EC"/>
</dbReference>
<dbReference type="PANTHER" id="PTHR30417:SF1">
    <property type="entry name" value="N-ACETYLMURAMOYL-L-ALANINE AMIDASE AMID"/>
    <property type="match status" value="1"/>
</dbReference>
<feature type="signal peptide" evidence="6">
    <location>
        <begin position="1"/>
        <end position="35"/>
    </location>
</feature>
<feature type="region of interest" description="Disordered" evidence="5">
    <location>
        <begin position="36"/>
        <end position="66"/>
    </location>
</feature>
<keyword evidence="9" id="KW-1185">Reference proteome</keyword>
<dbReference type="GO" id="GO:0009253">
    <property type="term" value="P:peptidoglycan catabolic process"/>
    <property type="evidence" value="ECO:0007669"/>
    <property type="project" value="InterPro"/>
</dbReference>
<name>A0A9W6SJJ4_9ACTN</name>
<dbReference type="GO" id="GO:0009254">
    <property type="term" value="P:peptidoglycan turnover"/>
    <property type="evidence" value="ECO:0007669"/>
    <property type="project" value="TreeGrafter"/>
</dbReference>
<feature type="chain" id="PRO_5040887644" description="N-acetylmuramoyl-L-alanine amidase" evidence="6">
    <location>
        <begin position="36"/>
        <end position="442"/>
    </location>
</feature>
<evidence type="ECO:0000256" key="4">
    <source>
        <dbReference type="ARBA" id="ARBA00023316"/>
    </source>
</evidence>
<dbReference type="SUPFAM" id="SSF55846">
    <property type="entry name" value="N-acetylmuramoyl-L-alanine amidase-like"/>
    <property type="match status" value="1"/>
</dbReference>
<dbReference type="InterPro" id="IPR033803">
    <property type="entry name" value="CBD-like_Golvesin-Xly"/>
</dbReference>
<dbReference type="Pfam" id="PF01510">
    <property type="entry name" value="Amidase_2"/>
    <property type="match status" value="1"/>
</dbReference>
<evidence type="ECO:0000256" key="5">
    <source>
        <dbReference type="SAM" id="MobiDB-lite"/>
    </source>
</evidence>
<comment type="catalytic activity">
    <reaction evidence="1">
        <text>Hydrolyzes the link between N-acetylmuramoyl residues and L-amino acid residues in certain cell-wall glycopeptides.</text>
        <dbReference type="EC" id="3.5.1.28"/>
    </reaction>
</comment>
<organism evidence="8 9">
    <name type="scientific">Actinorhabdospora filicis</name>
    <dbReference type="NCBI Taxonomy" id="1785913"/>
    <lineage>
        <taxon>Bacteria</taxon>
        <taxon>Bacillati</taxon>
        <taxon>Actinomycetota</taxon>
        <taxon>Actinomycetes</taxon>
        <taxon>Micromonosporales</taxon>
        <taxon>Micromonosporaceae</taxon>
        <taxon>Actinorhabdospora</taxon>
    </lineage>
</organism>
<gene>
    <name evidence="8" type="ORF">Afil01_06130</name>
</gene>
<evidence type="ECO:0000259" key="7">
    <source>
        <dbReference type="SMART" id="SM00644"/>
    </source>
</evidence>
<feature type="compositionally biased region" description="Basic and acidic residues" evidence="5">
    <location>
        <begin position="410"/>
        <end position="419"/>
    </location>
</feature>
<dbReference type="CDD" id="cd06583">
    <property type="entry name" value="PGRP"/>
    <property type="match status" value="1"/>
</dbReference>
<dbReference type="Pfam" id="PF25275">
    <property type="entry name" value="Golvesin_C"/>
    <property type="match status" value="1"/>
</dbReference>
<keyword evidence="3" id="KW-0378">Hydrolase</keyword>
<keyword evidence="6" id="KW-0732">Signal</keyword>
<dbReference type="EMBL" id="BSTX01000001">
    <property type="protein sequence ID" value="GLZ75806.1"/>
    <property type="molecule type" value="Genomic_DNA"/>
</dbReference>
<reference evidence="8" key="1">
    <citation type="submission" date="2023-03" db="EMBL/GenBank/DDBJ databases">
        <title>Actinorhabdospora filicis NBRC 111898.</title>
        <authorList>
            <person name="Ichikawa N."/>
            <person name="Sato H."/>
            <person name="Tonouchi N."/>
        </authorList>
    </citation>
    <scope>NUCLEOTIDE SEQUENCE</scope>
    <source>
        <strain evidence="8">NBRC 111898</strain>
    </source>
</reference>
<accession>A0A9W6SJJ4</accession>
<dbReference type="InterPro" id="IPR051206">
    <property type="entry name" value="NAMLAA_amidase_2"/>
</dbReference>
<dbReference type="InterPro" id="IPR002502">
    <property type="entry name" value="Amidase_domain"/>
</dbReference>
<evidence type="ECO:0000256" key="6">
    <source>
        <dbReference type="SAM" id="SignalP"/>
    </source>
</evidence>
<sequence>MDGYSHIVSDMRLVTRAAAAAIAAALLFTATPANADQHRDGGSGLADPPAATPGARPDPEASSVDYGGADWAAASTKNYTVADRPRDHKIKQVVIHVMQGTYEGTKSWFQNPKAQVTTHYIMRAKDGHVTQMVREKNIAWHAGNWDVNTESIGIEHEGWISESKWFTDTVYKSSAALVRDICDRYGIPLDRDHIIGHVEVPGADHTDPGKYWDWDRYMSFVRAAGDDGGSGGDDGVIVDDATTGRITASATWKSATMSGQYGSGVHVADPVKASDPLWFKAALPTTGKYRVYAWHPADAGNNDKTPYIVHTTGGNVSVYLDQSVSGGTWRLLGEFAMAAGDYDAVAVSRWTGGSGRIVADAVRFVGVLGAVERDARARRKPGLSCLWARGGMAEGRRPKAEGARGTTHAGEGEGFDRVSKNGARVQRRNQPGRPRSSGCRKT</sequence>
<evidence type="ECO:0000256" key="2">
    <source>
        <dbReference type="ARBA" id="ARBA00011901"/>
    </source>
</evidence>
<evidence type="ECO:0000256" key="3">
    <source>
        <dbReference type="ARBA" id="ARBA00022801"/>
    </source>
</evidence>
<dbReference type="CDD" id="cd14488">
    <property type="entry name" value="CBM6-CBM35-CBM36_like_2"/>
    <property type="match status" value="1"/>
</dbReference>
<dbReference type="InterPro" id="IPR036505">
    <property type="entry name" value="Amidase/PGRP_sf"/>
</dbReference>
<comment type="caution">
    <text evidence="8">The sequence shown here is derived from an EMBL/GenBank/DDBJ whole genome shotgun (WGS) entry which is preliminary data.</text>
</comment>
<dbReference type="Gene3D" id="3.40.80.10">
    <property type="entry name" value="Peptidoglycan recognition protein-like"/>
    <property type="match status" value="1"/>
</dbReference>
<dbReference type="PANTHER" id="PTHR30417">
    <property type="entry name" value="N-ACETYLMURAMOYL-L-ALANINE AMIDASE AMID"/>
    <property type="match status" value="1"/>
</dbReference>
<dbReference type="EC" id="3.5.1.28" evidence="2"/>
<dbReference type="AlphaFoldDB" id="A0A9W6SJJ4"/>
<feature type="region of interest" description="Disordered" evidence="5">
    <location>
        <begin position="394"/>
        <end position="442"/>
    </location>
</feature>
<protein>
    <recommendedName>
        <fullName evidence="2">N-acetylmuramoyl-L-alanine amidase</fullName>
        <ecNumber evidence="2">3.5.1.28</ecNumber>
    </recommendedName>
</protein>
<dbReference type="GO" id="GO:0071555">
    <property type="term" value="P:cell wall organization"/>
    <property type="evidence" value="ECO:0007669"/>
    <property type="project" value="UniProtKB-KW"/>
</dbReference>